<evidence type="ECO:0000313" key="3">
    <source>
        <dbReference type="WBParaSite" id="Csp11.Scaffold630.g21267.t1"/>
    </source>
</evidence>
<feature type="compositionally biased region" description="Basic and acidic residues" evidence="1">
    <location>
        <begin position="109"/>
        <end position="125"/>
    </location>
</feature>
<dbReference type="Proteomes" id="UP000095282">
    <property type="component" value="Unplaced"/>
</dbReference>
<dbReference type="WBParaSite" id="Csp11.Scaffold630.g21267.t1">
    <property type="protein sequence ID" value="Csp11.Scaffold630.g21267.t1"/>
    <property type="gene ID" value="Csp11.Scaffold630.g21267"/>
</dbReference>
<reference evidence="3" key="1">
    <citation type="submission" date="2016-11" db="UniProtKB">
        <authorList>
            <consortium name="WormBaseParasite"/>
        </authorList>
    </citation>
    <scope>IDENTIFICATION</scope>
</reference>
<accession>A0A1I7V0T4</accession>
<feature type="compositionally biased region" description="Basic and acidic residues" evidence="1">
    <location>
        <begin position="48"/>
        <end position="65"/>
    </location>
</feature>
<feature type="compositionally biased region" description="Acidic residues" evidence="1">
    <location>
        <begin position="94"/>
        <end position="108"/>
    </location>
</feature>
<feature type="compositionally biased region" description="Acidic residues" evidence="1">
    <location>
        <begin position="126"/>
        <end position="135"/>
    </location>
</feature>
<dbReference type="AlphaFoldDB" id="A0A1I7V0T4"/>
<name>A0A1I7V0T4_9PELO</name>
<proteinExistence type="predicted"/>
<keyword evidence="2" id="KW-1185">Reference proteome</keyword>
<protein>
    <submittedName>
        <fullName evidence="3">SPK domain-containing protein</fullName>
    </submittedName>
</protein>
<feature type="compositionally biased region" description="Basic and acidic residues" evidence="1">
    <location>
        <begin position="165"/>
        <end position="179"/>
    </location>
</feature>
<evidence type="ECO:0000313" key="2">
    <source>
        <dbReference type="Proteomes" id="UP000095282"/>
    </source>
</evidence>
<feature type="region of interest" description="Disordered" evidence="1">
    <location>
        <begin position="48"/>
        <end position="190"/>
    </location>
</feature>
<evidence type="ECO:0000256" key="1">
    <source>
        <dbReference type="SAM" id="MobiDB-lite"/>
    </source>
</evidence>
<sequence>MEYLVNTNRKFIKFSIQQIEKRAVVRYDEEKRIIEYISNDKSLILKAESEEKKPEKKRKAAEMPMRKPPKKLSKWAQSSEEGRVLRSRRKVMIEVEEEESEDSEDSDDDVKVIPEEIREKTKDLEPPEASEDVDPAFDPPGSTEFMDFEPVGAPGPYPEEDDAELDRTNYDEGNKEKVDWKKRRNQKNHQ</sequence>
<feature type="compositionally biased region" description="Basic residues" evidence="1">
    <location>
        <begin position="180"/>
        <end position="190"/>
    </location>
</feature>
<organism evidence="2 3">
    <name type="scientific">Caenorhabditis tropicalis</name>
    <dbReference type="NCBI Taxonomy" id="1561998"/>
    <lineage>
        <taxon>Eukaryota</taxon>
        <taxon>Metazoa</taxon>
        <taxon>Ecdysozoa</taxon>
        <taxon>Nematoda</taxon>
        <taxon>Chromadorea</taxon>
        <taxon>Rhabditida</taxon>
        <taxon>Rhabditina</taxon>
        <taxon>Rhabditomorpha</taxon>
        <taxon>Rhabditoidea</taxon>
        <taxon>Rhabditidae</taxon>
        <taxon>Peloderinae</taxon>
        <taxon>Caenorhabditis</taxon>
    </lineage>
</organism>